<dbReference type="FunFam" id="3.50.20.20:FF:000001">
    <property type="entry name" value="14 kDa phosphohistidine phosphatase"/>
    <property type="match status" value="1"/>
</dbReference>
<dbReference type="InterPro" id="IPR007702">
    <property type="entry name" value="Janus"/>
</dbReference>
<dbReference type="KEGG" id="dgr:6563048"/>
<evidence type="ECO:0000256" key="3">
    <source>
        <dbReference type="ARBA" id="ARBA00022782"/>
    </source>
</evidence>
<dbReference type="OMA" id="VRGYSWA"/>
<dbReference type="PANTHER" id="PTHR12258:SF5">
    <property type="entry name" value="BCDNA.GH02250-RELATED"/>
    <property type="match status" value="1"/>
</dbReference>
<keyword evidence="9" id="KW-1185">Reference proteome</keyword>
<keyword evidence="3" id="KW-0221">Differentiation</keyword>
<dbReference type="SUPFAM" id="SSF143724">
    <property type="entry name" value="PHP14-like"/>
    <property type="match status" value="1"/>
</dbReference>
<dbReference type="AlphaFoldDB" id="B4JER5"/>
<organism evidence="9">
    <name type="scientific">Drosophila grimshawi</name>
    <name type="common">Hawaiian fruit fly</name>
    <name type="synonym">Idiomyia grimshawi</name>
    <dbReference type="NCBI Taxonomy" id="7222"/>
    <lineage>
        <taxon>Eukaryota</taxon>
        <taxon>Metazoa</taxon>
        <taxon>Ecdysozoa</taxon>
        <taxon>Arthropoda</taxon>
        <taxon>Hexapoda</taxon>
        <taxon>Insecta</taxon>
        <taxon>Pterygota</taxon>
        <taxon>Neoptera</taxon>
        <taxon>Endopterygota</taxon>
        <taxon>Diptera</taxon>
        <taxon>Brachycera</taxon>
        <taxon>Muscomorpha</taxon>
        <taxon>Ephydroidea</taxon>
        <taxon>Drosophilidae</taxon>
        <taxon>Drosophila</taxon>
        <taxon>Hawaiian Drosophila</taxon>
    </lineage>
</organism>
<keyword evidence="4" id="KW-0726">Sexual differentiation</keyword>
<dbReference type="PhylomeDB" id="B4JER5"/>
<comment type="similarity">
    <text evidence="2">Belongs to the janus family.</text>
</comment>
<feature type="binding site" evidence="7">
    <location>
        <position position="21"/>
    </location>
    <ligand>
        <name>substrate</name>
    </ligand>
</feature>
<dbReference type="GO" id="GO:0005829">
    <property type="term" value="C:cytosol"/>
    <property type="evidence" value="ECO:0007669"/>
    <property type="project" value="TreeGrafter"/>
</dbReference>
<evidence type="ECO:0000256" key="1">
    <source>
        <dbReference type="ARBA" id="ARBA00002508"/>
    </source>
</evidence>
<gene>
    <name evidence="8" type="primary">Dgri\GH18401</name>
    <name evidence="8" type="ORF">Dgri_GH18401</name>
</gene>
<evidence type="ECO:0000313" key="9">
    <source>
        <dbReference type="Proteomes" id="UP000001070"/>
    </source>
</evidence>
<dbReference type="STRING" id="7222.B4JER5"/>
<sequence>MTEKDVLALPLVDIDGAGIFKYVLIKITGSEDSREVEKNVVRGYADCQWHSDIYDRVMEVCKEKGLDTQCLGGGRIEHNPDKKYLKVYGYSQGFGKADHMESKRILQTKYSDYEIETTDEGY</sequence>
<dbReference type="InParanoid" id="B4JER5"/>
<evidence type="ECO:0000256" key="6">
    <source>
        <dbReference type="PIRSR" id="PIRSR607702-1"/>
    </source>
</evidence>
<proteinExistence type="inferred from homology"/>
<dbReference type="PANTHER" id="PTHR12258">
    <property type="entry name" value="JANUS-A/JANUS-B"/>
    <property type="match status" value="1"/>
</dbReference>
<comment type="function">
    <text evidence="1">JanA and janB regulate somatic sex differentiation.</text>
</comment>
<dbReference type="GO" id="GO:0101006">
    <property type="term" value="F:protein histidine phosphatase activity"/>
    <property type="evidence" value="ECO:0007669"/>
    <property type="project" value="TreeGrafter"/>
</dbReference>
<reference evidence="8 9" key="1">
    <citation type="journal article" date="2007" name="Nature">
        <title>Evolution of genes and genomes on the Drosophila phylogeny.</title>
        <authorList>
            <consortium name="Drosophila 12 Genomes Consortium"/>
            <person name="Clark A.G."/>
            <person name="Eisen M.B."/>
            <person name="Smith D.R."/>
            <person name="Bergman C.M."/>
            <person name="Oliver B."/>
            <person name="Markow T.A."/>
            <person name="Kaufman T.C."/>
            <person name="Kellis M."/>
            <person name="Gelbart W."/>
            <person name="Iyer V.N."/>
            <person name="Pollard D.A."/>
            <person name="Sackton T.B."/>
            <person name="Larracuente A.M."/>
            <person name="Singh N.D."/>
            <person name="Abad J.P."/>
            <person name="Abt D.N."/>
            <person name="Adryan B."/>
            <person name="Aguade M."/>
            <person name="Akashi H."/>
            <person name="Anderson W.W."/>
            <person name="Aquadro C.F."/>
            <person name="Ardell D.H."/>
            <person name="Arguello R."/>
            <person name="Artieri C.G."/>
            <person name="Barbash D.A."/>
            <person name="Barker D."/>
            <person name="Barsanti P."/>
            <person name="Batterham P."/>
            <person name="Batzoglou S."/>
            <person name="Begun D."/>
            <person name="Bhutkar A."/>
            <person name="Blanco E."/>
            <person name="Bosak S.A."/>
            <person name="Bradley R.K."/>
            <person name="Brand A.D."/>
            <person name="Brent M.R."/>
            <person name="Brooks A.N."/>
            <person name="Brown R.H."/>
            <person name="Butlin R.K."/>
            <person name="Caggese C."/>
            <person name="Calvi B.R."/>
            <person name="Bernardo de Carvalho A."/>
            <person name="Caspi A."/>
            <person name="Castrezana S."/>
            <person name="Celniker S.E."/>
            <person name="Chang J.L."/>
            <person name="Chapple C."/>
            <person name="Chatterji S."/>
            <person name="Chinwalla A."/>
            <person name="Civetta A."/>
            <person name="Clifton S.W."/>
            <person name="Comeron J.M."/>
            <person name="Costello J.C."/>
            <person name="Coyne J.A."/>
            <person name="Daub J."/>
            <person name="David R.G."/>
            <person name="Delcher A.L."/>
            <person name="Delehaunty K."/>
            <person name="Do C.B."/>
            <person name="Ebling H."/>
            <person name="Edwards K."/>
            <person name="Eickbush T."/>
            <person name="Evans J.D."/>
            <person name="Filipski A."/>
            <person name="Findeiss S."/>
            <person name="Freyhult E."/>
            <person name="Fulton L."/>
            <person name="Fulton R."/>
            <person name="Garcia A.C."/>
            <person name="Gardiner A."/>
            <person name="Garfield D.A."/>
            <person name="Garvin B.E."/>
            <person name="Gibson G."/>
            <person name="Gilbert D."/>
            <person name="Gnerre S."/>
            <person name="Godfrey J."/>
            <person name="Good R."/>
            <person name="Gotea V."/>
            <person name="Gravely B."/>
            <person name="Greenberg A.J."/>
            <person name="Griffiths-Jones S."/>
            <person name="Gross S."/>
            <person name="Guigo R."/>
            <person name="Gustafson E.A."/>
            <person name="Haerty W."/>
            <person name="Hahn M.W."/>
            <person name="Halligan D.L."/>
            <person name="Halpern A.L."/>
            <person name="Halter G.M."/>
            <person name="Han M.V."/>
            <person name="Heger A."/>
            <person name="Hillier L."/>
            <person name="Hinrichs A.S."/>
            <person name="Holmes I."/>
            <person name="Hoskins R.A."/>
            <person name="Hubisz M.J."/>
            <person name="Hultmark D."/>
            <person name="Huntley M.A."/>
            <person name="Jaffe D.B."/>
            <person name="Jagadeeshan S."/>
            <person name="Jeck W.R."/>
            <person name="Johnson J."/>
            <person name="Jones C.D."/>
            <person name="Jordan W.C."/>
            <person name="Karpen G.H."/>
            <person name="Kataoka E."/>
            <person name="Keightley P.D."/>
            <person name="Kheradpour P."/>
            <person name="Kirkness E.F."/>
            <person name="Koerich L.B."/>
            <person name="Kristiansen K."/>
            <person name="Kudrna D."/>
            <person name="Kulathinal R.J."/>
            <person name="Kumar S."/>
            <person name="Kwok R."/>
            <person name="Lander E."/>
            <person name="Langley C.H."/>
            <person name="Lapoint R."/>
            <person name="Lazzaro B.P."/>
            <person name="Lee S.J."/>
            <person name="Levesque L."/>
            <person name="Li R."/>
            <person name="Lin C.F."/>
            <person name="Lin M.F."/>
            <person name="Lindblad-Toh K."/>
            <person name="Llopart A."/>
            <person name="Long M."/>
            <person name="Low L."/>
            <person name="Lozovsky E."/>
            <person name="Lu J."/>
            <person name="Luo M."/>
            <person name="Machado C.A."/>
            <person name="Makalowski W."/>
            <person name="Marzo M."/>
            <person name="Matsuda M."/>
            <person name="Matzkin L."/>
            <person name="McAllister B."/>
            <person name="McBride C.S."/>
            <person name="McKernan B."/>
            <person name="McKernan K."/>
            <person name="Mendez-Lago M."/>
            <person name="Minx P."/>
            <person name="Mollenhauer M.U."/>
            <person name="Montooth K."/>
            <person name="Mount S.M."/>
            <person name="Mu X."/>
            <person name="Myers E."/>
            <person name="Negre B."/>
            <person name="Newfeld S."/>
            <person name="Nielsen R."/>
            <person name="Noor M.A."/>
            <person name="O'Grady P."/>
            <person name="Pachter L."/>
            <person name="Papaceit M."/>
            <person name="Parisi M.J."/>
            <person name="Parisi M."/>
            <person name="Parts L."/>
            <person name="Pedersen J.S."/>
            <person name="Pesole G."/>
            <person name="Phillippy A.M."/>
            <person name="Ponting C.P."/>
            <person name="Pop M."/>
            <person name="Porcelli D."/>
            <person name="Powell J.R."/>
            <person name="Prohaska S."/>
            <person name="Pruitt K."/>
            <person name="Puig M."/>
            <person name="Quesneville H."/>
            <person name="Ram K.R."/>
            <person name="Rand D."/>
            <person name="Rasmussen M.D."/>
            <person name="Reed L.K."/>
            <person name="Reenan R."/>
            <person name="Reily A."/>
            <person name="Remington K.A."/>
            <person name="Rieger T.T."/>
            <person name="Ritchie M.G."/>
            <person name="Robin C."/>
            <person name="Rogers Y.H."/>
            <person name="Rohde C."/>
            <person name="Rozas J."/>
            <person name="Rubenfield M.J."/>
            <person name="Ruiz A."/>
            <person name="Russo S."/>
            <person name="Salzberg S.L."/>
            <person name="Sanchez-Gracia A."/>
            <person name="Saranga D.J."/>
            <person name="Sato H."/>
            <person name="Schaeffer S.W."/>
            <person name="Schatz M.C."/>
            <person name="Schlenke T."/>
            <person name="Schwartz R."/>
            <person name="Segarra C."/>
            <person name="Singh R.S."/>
            <person name="Sirot L."/>
            <person name="Sirota M."/>
            <person name="Sisneros N.B."/>
            <person name="Smith C.D."/>
            <person name="Smith T.F."/>
            <person name="Spieth J."/>
            <person name="Stage D.E."/>
            <person name="Stark A."/>
            <person name="Stephan W."/>
            <person name="Strausberg R.L."/>
            <person name="Strempel S."/>
            <person name="Sturgill D."/>
            <person name="Sutton G."/>
            <person name="Sutton G.G."/>
            <person name="Tao W."/>
            <person name="Teichmann S."/>
            <person name="Tobari Y.N."/>
            <person name="Tomimura Y."/>
            <person name="Tsolas J.M."/>
            <person name="Valente V.L."/>
            <person name="Venter E."/>
            <person name="Venter J.C."/>
            <person name="Vicario S."/>
            <person name="Vieira F.G."/>
            <person name="Vilella A.J."/>
            <person name="Villasante A."/>
            <person name="Walenz B."/>
            <person name="Wang J."/>
            <person name="Wasserman M."/>
            <person name="Watts T."/>
            <person name="Wilson D."/>
            <person name="Wilson R.K."/>
            <person name="Wing R.A."/>
            <person name="Wolfner M.F."/>
            <person name="Wong A."/>
            <person name="Wong G.K."/>
            <person name="Wu C.I."/>
            <person name="Wu G."/>
            <person name="Yamamoto D."/>
            <person name="Yang H.P."/>
            <person name="Yang S.P."/>
            <person name="Yorke J.A."/>
            <person name="Yoshida K."/>
            <person name="Zdobnov E."/>
            <person name="Zhang P."/>
            <person name="Zhang Y."/>
            <person name="Zimin A.V."/>
            <person name="Baldwin J."/>
            <person name="Abdouelleil A."/>
            <person name="Abdulkadir J."/>
            <person name="Abebe A."/>
            <person name="Abera B."/>
            <person name="Abreu J."/>
            <person name="Acer S.C."/>
            <person name="Aftuck L."/>
            <person name="Alexander A."/>
            <person name="An P."/>
            <person name="Anderson E."/>
            <person name="Anderson S."/>
            <person name="Arachi H."/>
            <person name="Azer M."/>
            <person name="Bachantsang P."/>
            <person name="Barry A."/>
            <person name="Bayul T."/>
            <person name="Berlin A."/>
            <person name="Bessette D."/>
            <person name="Bloom T."/>
            <person name="Blye J."/>
            <person name="Boguslavskiy L."/>
            <person name="Bonnet C."/>
            <person name="Boukhgalter B."/>
            <person name="Bourzgui I."/>
            <person name="Brown A."/>
            <person name="Cahill P."/>
            <person name="Channer S."/>
            <person name="Cheshatsang Y."/>
            <person name="Chuda L."/>
            <person name="Citroen M."/>
            <person name="Collymore A."/>
            <person name="Cooke P."/>
            <person name="Costello M."/>
            <person name="D'Aco K."/>
            <person name="Daza R."/>
            <person name="De Haan G."/>
            <person name="DeGray S."/>
            <person name="DeMaso C."/>
            <person name="Dhargay N."/>
            <person name="Dooley K."/>
            <person name="Dooley E."/>
            <person name="Doricent M."/>
            <person name="Dorje P."/>
            <person name="Dorjee K."/>
            <person name="Dupes A."/>
            <person name="Elong R."/>
            <person name="Falk J."/>
            <person name="Farina A."/>
            <person name="Faro S."/>
            <person name="Ferguson D."/>
            <person name="Fisher S."/>
            <person name="Foley C.D."/>
            <person name="Franke A."/>
            <person name="Friedrich D."/>
            <person name="Gadbois L."/>
            <person name="Gearin G."/>
            <person name="Gearin C.R."/>
            <person name="Giannoukos G."/>
            <person name="Goode T."/>
            <person name="Graham J."/>
            <person name="Grandbois E."/>
            <person name="Grewal S."/>
            <person name="Gyaltsen K."/>
            <person name="Hafez N."/>
            <person name="Hagos B."/>
            <person name="Hall J."/>
            <person name="Henson C."/>
            <person name="Hollinger A."/>
            <person name="Honan T."/>
            <person name="Huard M.D."/>
            <person name="Hughes L."/>
            <person name="Hurhula B."/>
            <person name="Husby M.E."/>
            <person name="Kamat A."/>
            <person name="Kanga B."/>
            <person name="Kashin S."/>
            <person name="Khazanovich D."/>
            <person name="Kisner P."/>
            <person name="Lance K."/>
            <person name="Lara M."/>
            <person name="Lee W."/>
            <person name="Lennon N."/>
            <person name="Letendre F."/>
            <person name="LeVine R."/>
            <person name="Lipovsky A."/>
            <person name="Liu X."/>
            <person name="Liu J."/>
            <person name="Liu S."/>
            <person name="Lokyitsang T."/>
            <person name="Lokyitsang Y."/>
            <person name="Lubonja R."/>
            <person name="Lui A."/>
            <person name="MacDonald P."/>
            <person name="Magnisalis V."/>
            <person name="Maru K."/>
            <person name="Matthews C."/>
            <person name="McCusker W."/>
            <person name="McDonough S."/>
            <person name="Mehta T."/>
            <person name="Meldrim J."/>
            <person name="Meneus L."/>
            <person name="Mihai O."/>
            <person name="Mihalev A."/>
            <person name="Mihova T."/>
            <person name="Mittelman R."/>
            <person name="Mlenga V."/>
            <person name="Montmayeur A."/>
            <person name="Mulrain L."/>
            <person name="Navidi A."/>
            <person name="Naylor J."/>
            <person name="Negash T."/>
            <person name="Nguyen T."/>
            <person name="Nguyen N."/>
            <person name="Nicol R."/>
            <person name="Norbu C."/>
            <person name="Norbu N."/>
            <person name="Novod N."/>
            <person name="O'Neill B."/>
            <person name="Osman S."/>
            <person name="Markiewicz E."/>
            <person name="Oyono O.L."/>
            <person name="Patti C."/>
            <person name="Phunkhang P."/>
            <person name="Pierre F."/>
            <person name="Priest M."/>
            <person name="Raghuraman S."/>
            <person name="Rege F."/>
            <person name="Reyes R."/>
            <person name="Rise C."/>
            <person name="Rogov P."/>
            <person name="Ross K."/>
            <person name="Ryan E."/>
            <person name="Settipalli S."/>
            <person name="Shea T."/>
            <person name="Sherpa N."/>
            <person name="Shi L."/>
            <person name="Shih D."/>
            <person name="Sparrow T."/>
            <person name="Spaulding J."/>
            <person name="Stalker J."/>
            <person name="Stange-Thomann N."/>
            <person name="Stavropoulos S."/>
            <person name="Stone C."/>
            <person name="Strader C."/>
            <person name="Tesfaye S."/>
            <person name="Thomson T."/>
            <person name="Thoulutsang Y."/>
            <person name="Thoulutsang D."/>
            <person name="Topham K."/>
            <person name="Topping I."/>
            <person name="Tsamla T."/>
            <person name="Vassiliev H."/>
            <person name="Vo A."/>
            <person name="Wangchuk T."/>
            <person name="Wangdi T."/>
            <person name="Weiand M."/>
            <person name="Wilkinson J."/>
            <person name="Wilson A."/>
            <person name="Yadav S."/>
            <person name="Young G."/>
            <person name="Yu Q."/>
            <person name="Zembek L."/>
            <person name="Zhong D."/>
            <person name="Zimmer A."/>
            <person name="Zwirko Z."/>
            <person name="Jaffe D.B."/>
            <person name="Alvarez P."/>
            <person name="Brockman W."/>
            <person name="Butler J."/>
            <person name="Chin C."/>
            <person name="Gnerre S."/>
            <person name="Grabherr M."/>
            <person name="Kleber M."/>
            <person name="Mauceli E."/>
            <person name="MacCallum I."/>
        </authorList>
    </citation>
    <scope>NUCLEOTIDE SEQUENCE [LARGE SCALE GENOMIC DNA]</scope>
    <source>
        <strain evidence="9">Tucson 15287-2541.00</strain>
    </source>
</reference>
<evidence type="ECO:0000313" key="8">
    <source>
        <dbReference type="EMBL" id="EDV93196.1"/>
    </source>
</evidence>
<feature type="active site" description="Proton acceptor" evidence="6">
    <location>
        <position position="50"/>
    </location>
</feature>
<dbReference type="eggNOG" id="ENOG502S4DR">
    <property type="taxonomic scope" value="Eukaryota"/>
</dbReference>
<evidence type="ECO:0000256" key="5">
    <source>
        <dbReference type="ARBA" id="ARBA00068494"/>
    </source>
</evidence>
<evidence type="ECO:0000256" key="7">
    <source>
        <dbReference type="PIRSR" id="PIRSR607702-2"/>
    </source>
</evidence>
<protein>
    <recommendedName>
        <fullName evidence="5">Sex-regulated protein janus-A</fullName>
    </recommendedName>
</protein>
<dbReference type="OrthoDB" id="10249612at2759"/>
<dbReference type="InterPro" id="IPR038596">
    <property type="entry name" value="Janus_sf"/>
</dbReference>
<dbReference type="GO" id="GO:0030154">
    <property type="term" value="P:cell differentiation"/>
    <property type="evidence" value="ECO:0007669"/>
    <property type="project" value="UniProtKB-KW"/>
</dbReference>
<dbReference type="Pfam" id="PF05005">
    <property type="entry name" value="Ocnus"/>
    <property type="match status" value="1"/>
</dbReference>
<dbReference type="GO" id="GO:0007548">
    <property type="term" value="P:sex differentiation"/>
    <property type="evidence" value="ECO:0007669"/>
    <property type="project" value="UniProtKB-KW"/>
</dbReference>
<dbReference type="HOGENOM" id="CLU_120717_0_0_1"/>
<dbReference type="Proteomes" id="UP000001070">
    <property type="component" value="Unassembled WGS sequence"/>
</dbReference>
<dbReference type="Gene3D" id="3.50.20.20">
    <property type="entry name" value="Janus/Ocnus"/>
    <property type="match status" value="1"/>
</dbReference>
<accession>B4JER5</accession>
<dbReference type="EMBL" id="CH916369">
    <property type="protein sequence ID" value="EDV93196.1"/>
    <property type="molecule type" value="Genomic_DNA"/>
</dbReference>
<evidence type="ECO:0000256" key="2">
    <source>
        <dbReference type="ARBA" id="ARBA00010971"/>
    </source>
</evidence>
<name>B4JER5_DROGR</name>
<evidence type="ECO:0000256" key="4">
    <source>
        <dbReference type="ARBA" id="ARBA00022928"/>
    </source>
</evidence>
<dbReference type="FunCoup" id="B4JER5">
    <property type="interactions" value="1324"/>
</dbReference>